<dbReference type="AlphaFoldDB" id="A0ABC9GSL5"/>
<dbReference type="InterPro" id="IPR001680">
    <property type="entry name" value="WD40_rpt"/>
</dbReference>
<dbReference type="PANTHER" id="PTHR47232">
    <property type="entry name" value="TRANSDUCIN FAMILY PROTEIN / WD-40 REPEAT FAMILY PROTEIN"/>
    <property type="match status" value="1"/>
</dbReference>
<feature type="compositionally biased region" description="Acidic residues" evidence="1">
    <location>
        <begin position="35"/>
        <end position="44"/>
    </location>
</feature>
<feature type="compositionally biased region" description="Basic and acidic residues" evidence="1">
    <location>
        <begin position="192"/>
        <end position="211"/>
    </location>
</feature>
<accession>A0ABC9GSL5</accession>
<feature type="compositionally biased region" description="Pro residues" evidence="1">
    <location>
        <begin position="96"/>
        <end position="112"/>
    </location>
</feature>
<protein>
    <recommendedName>
        <fullName evidence="4">Transducin family protein / WD-40 repeat family protein</fullName>
    </recommendedName>
</protein>
<dbReference type="FunFam" id="2.130.10.10:FF:001239">
    <property type="entry name" value="Transducin family protein / WD-40 repeat family protein"/>
    <property type="match status" value="1"/>
</dbReference>
<evidence type="ECO:0000313" key="2">
    <source>
        <dbReference type="EMBL" id="CAM0144496.1"/>
    </source>
</evidence>
<evidence type="ECO:0008006" key="4">
    <source>
        <dbReference type="Google" id="ProtNLM"/>
    </source>
</evidence>
<proteinExistence type="predicted"/>
<gene>
    <name evidence="2" type="ORF">URODEC1_LOCUS118395</name>
</gene>
<feature type="compositionally biased region" description="Pro residues" evidence="1">
    <location>
        <begin position="119"/>
        <end position="150"/>
    </location>
</feature>
<feature type="region of interest" description="Disordered" evidence="1">
    <location>
        <begin position="1"/>
        <end position="44"/>
    </location>
</feature>
<evidence type="ECO:0000313" key="3">
    <source>
        <dbReference type="Proteomes" id="UP001497457"/>
    </source>
</evidence>
<organism evidence="2 3">
    <name type="scientific">Urochloa decumbens</name>
    <dbReference type="NCBI Taxonomy" id="240449"/>
    <lineage>
        <taxon>Eukaryota</taxon>
        <taxon>Viridiplantae</taxon>
        <taxon>Streptophyta</taxon>
        <taxon>Embryophyta</taxon>
        <taxon>Tracheophyta</taxon>
        <taxon>Spermatophyta</taxon>
        <taxon>Magnoliopsida</taxon>
        <taxon>Liliopsida</taxon>
        <taxon>Poales</taxon>
        <taxon>Poaceae</taxon>
        <taxon>PACMAD clade</taxon>
        <taxon>Panicoideae</taxon>
        <taxon>Panicodae</taxon>
        <taxon>Paniceae</taxon>
        <taxon>Melinidinae</taxon>
        <taxon>Urochloa</taxon>
    </lineage>
</organism>
<dbReference type="SUPFAM" id="SSF50978">
    <property type="entry name" value="WD40 repeat-like"/>
    <property type="match status" value="1"/>
</dbReference>
<dbReference type="EMBL" id="CAXIPR030000021">
    <property type="protein sequence ID" value="CAM0144496.1"/>
    <property type="molecule type" value="Genomic_DNA"/>
</dbReference>
<feature type="compositionally biased region" description="Basic and acidic residues" evidence="1">
    <location>
        <begin position="10"/>
        <end position="21"/>
    </location>
</feature>
<sequence length="551" mass="60983">MAAPPALKRPKLEKDDSHATVDDAPPAPPVSSASADEEEEEEAIAEEAALALVAHRQRDVERCKLKLLHYQSLLDTAETKLAEAQSRLDRCRDRSNPPPRQPEPNPPPPPPPVKREPKSPPPPPIQRDPKPSPPQPPPQKKAPAPAPQPAARPSLVIPGPSNRPAARPEPMPGLKKTAAPSSSSSSAPSPPERSRKEDKRPKRKIEEKEHQNLIPSIKKSSATVLKFQGGTLISGQHKRKLRCLELCPANDQLVVTSALDGLVTLWQVEPRGPSISFRGKTDCFSPKHRWPEDIAWHPDGDTIFAVYTADNGDSQVSMTNLISGQRKVTFLPEKPHTKGIINNISFMPWSDVCFVTAGSDHAVILWEDKDGSWKHKRVHKDFHSSAVMGVAGLQQKKTIISVGCDKRILGFDLSAGRTEFKNLIDSKCMSVLANPCDFNLYMVQTGAPGRQLRLFDIRLRQTEVHAFGWKQESSESQSALINQSWSPDGWYVSSGSADPVIHIFDIRYHGQNPCQSVQAHQKRVFKAVWHQTLPYMTSISSDLNIGIHKYS</sequence>
<evidence type="ECO:0000256" key="1">
    <source>
        <dbReference type="SAM" id="MobiDB-lite"/>
    </source>
</evidence>
<dbReference type="SMART" id="SM00320">
    <property type="entry name" value="WD40"/>
    <property type="match status" value="5"/>
</dbReference>
<feature type="region of interest" description="Disordered" evidence="1">
    <location>
        <begin position="83"/>
        <end position="214"/>
    </location>
</feature>
<name>A0ABC9GSL5_9POAL</name>
<keyword evidence="3" id="KW-1185">Reference proteome</keyword>
<reference evidence="2 3" key="1">
    <citation type="submission" date="2024-10" db="EMBL/GenBank/DDBJ databases">
        <authorList>
            <person name="Ryan C."/>
        </authorList>
    </citation>
    <scope>NUCLEOTIDE SEQUENCE [LARGE SCALE GENOMIC DNA]</scope>
</reference>
<dbReference type="Gene3D" id="2.130.10.10">
    <property type="entry name" value="YVTN repeat-like/Quinoprotein amine dehydrogenase"/>
    <property type="match status" value="2"/>
</dbReference>
<feature type="compositionally biased region" description="Basic and acidic residues" evidence="1">
    <location>
        <begin position="83"/>
        <end position="95"/>
    </location>
</feature>
<dbReference type="Proteomes" id="UP001497457">
    <property type="component" value="Unassembled WGS sequence"/>
</dbReference>
<dbReference type="PANTHER" id="PTHR47232:SF1">
    <property type="entry name" value="TRANSDUCIN FAMILY PROTEIN _ WD-40 REPEAT FAMILY PROTEIN"/>
    <property type="match status" value="1"/>
</dbReference>
<dbReference type="InterPro" id="IPR015943">
    <property type="entry name" value="WD40/YVTN_repeat-like_dom_sf"/>
</dbReference>
<dbReference type="InterPro" id="IPR036322">
    <property type="entry name" value="WD40_repeat_dom_sf"/>
</dbReference>
<comment type="caution">
    <text evidence="2">The sequence shown here is derived from an EMBL/GenBank/DDBJ whole genome shotgun (WGS) entry which is preliminary data.</text>
</comment>
<feature type="compositionally biased region" description="Low complexity" evidence="1">
    <location>
        <begin position="178"/>
        <end position="187"/>
    </location>
</feature>